<dbReference type="PANTHER" id="PTHR12788">
    <property type="entry name" value="PROTEIN-TYROSINE SULFOTRANSFERASE 2"/>
    <property type="match status" value="1"/>
</dbReference>
<reference evidence="2 3" key="1">
    <citation type="submission" date="2022-07" db="EMBL/GenBank/DDBJ databases">
        <title>Methylomonas rivi sp. nov., Methylomonas rosea sp. nov., Methylomonas aureus sp. nov. and Methylomonas subterranea sp. nov., four novel methanotrophs isolated from a freshwater creek and the deep terrestrial subsurface.</title>
        <authorList>
            <person name="Abin C."/>
            <person name="Sankaranarayanan K."/>
            <person name="Garner C."/>
            <person name="Sindelar R."/>
            <person name="Kotary K."/>
            <person name="Garner R."/>
            <person name="Barclay S."/>
            <person name="Lawson P."/>
            <person name="Krumholz L."/>
        </authorList>
    </citation>
    <scope>NUCLEOTIDE SEQUENCE [LARGE SCALE GENOMIC DNA]</scope>
    <source>
        <strain evidence="2 3">WSC-6</strain>
    </source>
</reference>
<evidence type="ECO:0000256" key="1">
    <source>
        <dbReference type="ARBA" id="ARBA00022679"/>
    </source>
</evidence>
<organism evidence="2 3">
    <name type="scientific">Methylomonas rivi</name>
    <dbReference type="NCBI Taxonomy" id="2952226"/>
    <lineage>
        <taxon>Bacteria</taxon>
        <taxon>Pseudomonadati</taxon>
        <taxon>Pseudomonadota</taxon>
        <taxon>Gammaproteobacteria</taxon>
        <taxon>Methylococcales</taxon>
        <taxon>Methylococcaceae</taxon>
        <taxon>Methylomonas</taxon>
    </lineage>
</organism>
<gene>
    <name evidence="2" type="ORF">NP596_14010</name>
</gene>
<proteinExistence type="predicted"/>
<dbReference type="Proteomes" id="UP001524586">
    <property type="component" value="Unassembled WGS sequence"/>
</dbReference>
<evidence type="ECO:0000313" key="3">
    <source>
        <dbReference type="Proteomes" id="UP001524586"/>
    </source>
</evidence>
<protein>
    <submittedName>
        <fullName evidence="2">Sulfotransferase</fullName>
    </submittedName>
</protein>
<dbReference type="RefSeq" id="WP_256616009.1">
    <property type="nucleotide sequence ID" value="NZ_JANIBK010000082.1"/>
</dbReference>
<keyword evidence="3" id="KW-1185">Reference proteome</keyword>
<dbReference type="SUPFAM" id="SSF52540">
    <property type="entry name" value="P-loop containing nucleoside triphosphate hydrolases"/>
    <property type="match status" value="1"/>
</dbReference>
<dbReference type="InterPro" id="IPR027417">
    <property type="entry name" value="P-loop_NTPase"/>
</dbReference>
<comment type="caution">
    <text evidence="2">The sequence shown here is derived from an EMBL/GenBank/DDBJ whole genome shotgun (WGS) entry which is preliminary data.</text>
</comment>
<dbReference type="InterPro" id="IPR011990">
    <property type="entry name" value="TPR-like_helical_dom_sf"/>
</dbReference>
<name>A0ABT1U858_9GAMM</name>
<dbReference type="InterPro" id="IPR026634">
    <property type="entry name" value="TPST-like"/>
</dbReference>
<dbReference type="Gene3D" id="1.25.40.10">
    <property type="entry name" value="Tetratricopeptide repeat domain"/>
    <property type="match status" value="1"/>
</dbReference>
<accession>A0ABT1U858</accession>
<sequence length="512" mass="57942">MSISINECMRLGQVAIQNKNLPDALHWFNLAAKETPKDPQVLACLGQALCWQGKREEGLAHLRQSGHLLAKKARKNRDVALVMDLADQLQHWNDYQGSAELCKLAAQINPNYPRSFQLLALAHSRLNQKKPALIAGKQALRLAPDSAMLNILVATLEIADGQTESARQRLEKTLRMPLLTPEEKFRAHKELARALDKLGVYDQAFSHLQAAGEVSSRLPEVQRQDSRLVPGMLKTNSTEFDGDLLGRWAKTQFPANQPAPVFLLGFMRTGTTLTQEVLGAHPGVFVADETDLVVSVVRELQRMFNQKGSIPQMLRQLDLAGVLHLRSFYWQRAKALFGDSIDTRLFLDKTTMNSIDLGLINCLFPDAKLVFLLRDPRDVCLSCFMQTMIPTPSTVHLLTWQDTAAFYAQVMNWWATIKPKLSMDFIEFRYEDAVFDFEPAFRKVFDFMGLEWDPKVTDFHKNAIGKVIASPSFNQVAQPLYSSSVGRWKHYANEYRAIADTLQPFLDSYGYK</sequence>
<dbReference type="SMART" id="SM00028">
    <property type="entry name" value="TPR"/>
    <property type="match status" value="5"/>
</dbReference>
<evidence type="ECO:0000313" key="2">
    <source>
        <dbReference type="EMBL" id="MCQ8129575.1"/>
    </source>
</evidence>
<keyword evidence="1" id="KW-0808">Transferase</keyword>
<dbReference type="EMBL" id="JANIBK010000082">
    <property type="protein sequence ID" value="MCQ8129575.1"/>
    <property type="molecule type" value="Genomic_DNA"/>
</dbReference>
<dbReference type="Gene3D" id="3.40.50.300">
    <property type="entry name" value="P-loop containing nucleotide triphosphate hydrolases"/>
    <property type="match status" value="1"/>
</dbReference>
<dbReference type="InterPro" id="IPR019734">
    <property type="entry name" value="TPR_rpt"/>
</dbReference>
<dbReference type="Pfam" id="PF13469">
    <property type="entry name" value="Sulfotransfer_3"/>
    <property type="match status" value="1"/>
</dbReference>
<dbReference type="PANTHER" id="PTHR12788:SF10">
    <property type="entry name" value="PROTEIN-TYROSINE SULFOTRANSFERASE"/>
    <property type="match status" value="1"/>
</dbReference>
<dbReference type="SUPFAM" id="SSF48452">
    <property type="entry name" value="TPR-like"/>
    <property type="match status" value="1"/>
</dbReference>